<name>A0A813MGW9_9BILA</name>
<dbReference type="GO" id="GO:0031012">
    <property type="term" value="C:extracellular matrix"/>
    <property type="evidence" value="ECO:0007669"/>
    <property type="project" value="TreeGrafter"/>
</dbReference>
<dbReference type="GO" id="GO:0061343">
    <property type="term" value="P:cell adhesion involved in heart morphogenesis"/>
    <property type="evidence" value="ECO:0007669"/>
    <property type="project" value="TreeGrafter"/>
</dbReference>
<evidence type="ECO:0000313" key="2">
    <source>
        <dbReference type="Proteomes" id="UP000663879"/>
    </source>
</evidence>
<accession>A0A813MGW9</accession>
<organism evidence="1 2">
    <name type="scientific">Brachionus calyciflorus</name>
    <dbReference type="NCBI Taxonomy" id="104777"/>
    <lineage>
        <taxon>Eukaryota</taxon>
        <taxon>Metazoa</taxon>
        <taxon>Spiralia</taxon>
        <taxon>Gnathifera</taxon>
        <taxon>Rotifera</taxon>
        <taxon>Eurotatoria</taxon>
        <taxon>Monogononta</taxon>
        <taxon>Pseudotrocha</taxon>
        <taxon>Ploima</taxon>
        <taxon>Brachionidae</taxon>
        <taxon>Brachionus</taxon>
    </lineage>
</organism>
<dbReference type="GO" id="GO:0007508">
    <property type="term" value="P:larval heart development"/>
    <property type="evidence" value="ECO:0007669"/>
    <property type="project" value="TreeGrafter"/>
</dbReference>
<gene>
    <name evidence="1" type="ORF">OXX778_LOCUS1510</name>
</gene>
<sequence length="130" mass="14922">MIQDNFLNQFVLENTFNKNILDLIISNDPSRIFCVNVGPPLGSTIKNNLHATLTWDYMVNGGNFLSTYTIPKYDFARGDFKSLEIISSFNWTEILNSDIDVAYNKIMKVYKEAFMRFIPVIKSDVKVKPA</sequence>
<dbReference type="Proteomes" id="UP000663879">
    <property type="component" value="Unassembled WGS sequence"/>
</dbReference>
<reference evidence="1" key="1">
    <citation type="submission" date="2021-02" db="EMBL/GenBank/DDBJ databases">
        <authorList>
            <person name="Nowell W R."/>
        </authorList>
    </citation>
    <scope>NUCLEOTIDE SEQUENCE</scope>
    <source>
        <strain evidence="1">Ploen Becks lab</strain>
    </source>
</reference>
<proteinExistence type="predicted"/>
<dbReference type="EMBL" id="CAJNOC010000098">
    <property type="protein sequence ID" value="CAF0714793.1"/>
    <property type="molecule type" value="Genomic_DNA"/>
</dbReference>
<evidence type="ECO:0000313" key="1">
    <source>
        <dbReference type="EMBL" id="CAF0714793.1"/>
    </source>
</evidence>
<protein>
    <submittedName>
        <fullName evidence="1">Uncharacterized protein</fullName>
    </submittedName>
</protein>
<dbReference type="OrthoDB" id="10488610at2759"/>
<dbReference type="PANTHER" id="PTHR33395">
    <property type="entry name" value="TRANSCRIPTASE, PUTATIVE-RELATED-RELATED"/>
    <property type="match status" value="1"/>
</dbReference>
<keyword evidence="2" id="KW-1185">Reference proteome</keyword>
<dbReference type="PANTHER" id="PTHR33395:SF22">
    <property type="entry name" value="REVERSE TRANSCRIPTASE DOMAIN-CONTAINING PROTEIN"/>
    <property type="match status" value="1"/>
</dbReference>
<dbReference type="AlphaFoldDB" id="A0A813MGW9"/>
<comment type="caution">
    <text evidence="1">The sequence shown here is derived from an EMBL/GenBank/DDBJ whole genome shotgun (WGS) entry which is preliminary data.</text>
</comment>